<sequence length="280" mass="29825">MSEKSATRAYAGEDRGMSFGVIASAAVLALIVVVGVFMYVGRDDSGGDKPADSLPSPAAGTGATGFAAPEVDLFGRRVDIPNNPAGQPLAQDPSQEKSPTDDDWLTAAPTGTTDPRGWQRVYGASVPFSTSDGPARIDENGLAVGYSHTPQGAALAAAQITYRLNARPADRALYTTQVRASDQQLAAYDKALDAGKLPKQQPKRITQYLVAPDAFRVENYADDMAIVRLAARGPVNDGKQLWAAVRLVLVWDAGDWRLKPTESKGSPTEYIDSIAGWTTW</sequence>
<dbReference type="GeneID" id="80347513"/>
<reference evidence="4 5" key="1">
    <citation type="submission" date="2020-08" db="EMBL/GenBank/DDBJ databases">
        <title>Genome Sequencing of Nocardia wallacei strain FMUON74 and assembly.</title>
        <authorList>
            <person name="Toyokawa M."/>
            <person name="Uesaka K."/>
        </authorList>
    </citation>
    <scope>NUCLEOTIDE SEQUENCE [LARGE SCALE GENOMIC DNA]</scope>
    <source>
        <strain evidence="4 5">FMUON74</strain>
    </source>
</reference>
<protein>
    <recommendedName>
        <fullName evidence="3">DUF8175 domain-containing protein</fullName>
    </recommendedName>
</protein>
<dbReference type="AlphaFoldDB" id="A0A7G1KIY6"/>
<accession>A0A7G1KIY6</accession>
<dbReference type="Pfam" id="PF26526">
    <property type="entry name" value="DUF8175"/>
    <property type="match status" value="1"/>
</dbReference>
<proteinExistence type="predicted"/>
<organism evidence="4 5">
    <name type="scientific">Nocardia wallacei</name>
    <dbReference type="NCBI Taxonomy" id="480035"/>
    <lineage>
        <taxon>Bacteria</taxon>
        <taxon>Bacillati</taxon>
        <taxon>Actinomycetota</taxon>
        <taxon>Actinomycetes</taxon>
        <taxon>Mycobacteriales</taxon>
        <taxon>Nocardiaceae</taxon>
        <taxon>Nocardia</taxon>
    </lineage>
</organism>
<dbReference type="RefSeq" id="WP_187688345.1">
    <property type="nucleotide sequence ID" value="NZ_AP023396.1"/>
</dbReference>
<evidence type="ECO:0000259" key="3">
    <source>
        <dbReference type="Pfam" id="PF26526"/>
    </source>
</evidence>
<gene>
    <name evidence="4" type="ORF">NWFMUON74_29640</name>
</gene>
<feature type="transmembrane region" description="Helical" evidence="2">
    <location>
        <begin position="20"/>
        <end position="40"/>
    </location>
</feature>
<evidence type="ECO:0000256" key="1">
    <source>
        <dbReference type="SAM" id="MobiDB-lite"/>
    </source>
</evidence>
<keyword evidence="2" id="KW-1133">Transmembrane helix</keyword>
<dbReference type="EMBL" id="AP023396">
    <property type="protein sequence ID" value="BCK55192.1"/>
    <property type="molecule type" value="Genomic_DNA"/>
</dbReference>
<dbReference type="InterPro" id="IPR058488">
    <property type="entry name" value="DUF8175"/>
</dbReference>
<keyword evidence="2" id="KW-0472">Membrane</keyword>
<keyword evidence="5" id="KW-1185">Reference proteome</keyword>
<dbReference type="Proteomes" id="UP000516173">
    <property type="component" value="Chromosome"/>
</dbReference>
<keyword evidence="2" id="KW-0812">Transmembrane</keyword>
<evidence type="ECO:0000256" key="2">
    <source>
        <dbReference type="SAM" id="Phobius"/>
    </source>
</evidence>
<dbReference type="KEGG" id="nwl:NWFMUON74_29640"/>
<feature type="region of interest" description="Disordered" evidence="1">
    <location>
        <begin position="77"/>
        <end position="119"/>
    </location>
</feature>
<evidence type="ECO:0000313" key="5">
    <source>
        <dbReference type="Proteomes" id="UP000516173"/>
    </source>
</evidence>
<evidence type="ECO:0000313" key="4">
    <source>
        <dbReference type="EMBL" id="BCK55192.1"/>
    </source>
</evidence>
<name>A0A7G1KIY6_9NOCA</name>
<feature type="domain" description="DUF8175" evidence="3">
    <location>
        <begin position="80"/>
        <end position="279"/>
    </location>
</feature>